<accession>A0ABZ2KK09</accession>
<organism evidence="14 15">
    <name type="scientific">Pendulispora brunnea</name>
    <dbReference type="NCBI Taxonomy" id="2905690"/>
    <lineage>
        <taxon>Bacteria</taxon>
        <taxon>Pseudomonadati</taxon>
        <taxon>Myxococcota</taxon>
        <taxon>Myxococcia</taxon>
        <taxon>Myxococcales</taxon>
        <taxon>Sorangiineae</taxon>
        <taxon>Pendulisporaceae</taxon>
        <taxon>Pendulispora</taxon>
    </lineage>
</organism>
<keyword evidence="11 12" id="KW-0472">Membrane</keyword>
<keyword evidence="15" id="KW-1185">Reference proteome</keyword>
<comment type="catalytic activity">
    <reaction evidence="1">
        <text>S-ubiquitinyl-[E2 ubiquitin-conjugating enzyme]-L-cysteine + [acceptor protein]-L-lysine = [E2 ubiquitin-conjugating enzyme]-L-cysteine + N(6)-ubiquitinyl-[acceptor protein]-L-lysine.</text>
        <dbReference type="EC" id="2.3.2.27"/>
    </reaction>
</comment>
<keyword evidence="9" id="KW-0862">Zinc</keyword>
<dbReference type="RefSeq" id="WP_394848545.1">
    <property type="nucleotide sequence ID" value="NZ_CP089982.1"/>
</dbReference>
<reference evidence="14 15" key="1">
    <citation type="submission" date="2021-12" db="EMBL/GenBank/DDBJ databases">
        <title>Discovery of the Pendulisporaceae a myxobacterial family with distinct sporulation behavior and unique specialized metabolism.</title>
        <authorList>
            <person name="Garcia R."/>
            <person name="Popoff A."/>
            <person name="Bader C.D."/>
            <person name="Loehr J."/>
            <person name="Walesch S."/>
            <person name="Walt C."/>
            <person name="Boldt J."/>
            <person name="Bunk B."/>
            <person name="Haeckl F.J.F.P.J."/>
            <person name="Gunesch A.P."/>
            <person name="Birkelbach J."/>
            <person name="Nuebel U."/>
            <person name="Pietschmann T."/>
            <person name="Bach T."/>
            <person name="Mueller R."/>
        </authorList>
    </citation>
    <scope>NUCLEOTIDE SEQUENCE [LARGE SCALE GENOMIC DNA]</scope>
    <source>
        <strain evidence="14 15">MSr12523</strain>
    </source>
</reference>
<evidence type="ECO:0000259" key="13">
    <source>
        <dbReference type="Pfam" id="PF12483"/>
    </source>
</evidence>
<keyword evidence="5 12" id="KW-0812">Transmembrane</keyword>
<evidence type="ECO:0000256" key="4">
    <source>
        <dbReference type="ARBA" id="ARBA00022679"/>
    </source>
</evidence>
<keyword evidence="8" id="KW-0833">Ubl conjugation pathway</keyword>
<feature type="domain" description="E3 Ubiquitin ligase MUL1-like" evidence="13">
    <location>
        <begin position="99"/>
        <end position="210"/>
    </location>
</feature>
<evidence type="ECO:0000256" key="7">
    <source>
        <dbReference type="ARBA" id="ARBA00022771"/>
    </source>
</evidence>
<dbReference type="InterPro" id="IPR022170">
    <property type="entry name" value="MUL1-like"/>
</dbReference>
<comment type="subcellular location">
    <subcellularLocation>
        <location evidence="2">Membrane</location>
        <topology evidence="2">Multi-pass membrane protein</topology>
    </subcellularLocation>
</comment>
<evidence type="ECO:0000256" key="6">
    <source>
        <dbReference type="ARBA" id="ARBA00022723"/>
    </source>
</evidence>
<evidence type="ECO:0000256" key="5">
    <source>
        <dbReference type="ARBA" id="ARBA00022692"/>
    </source>
</evidence>
<sequence length="230" mass="25035">MPTFPLFDGNAIWVLAGLSILLTALIAAGRAIQQGARQRRILRARETTIAEAREGELVIVRGRARGGNLVPTAITKKDALWTRLIVRGEVARPGLLRVHTLHREVQSANFVVEASAGRFEVEGKTATVVVGPERIDRSYTAEGAQFEARILPLFQKHTDFGVLEGDKAIVAVRTFEESLLPGDEVAVIGIAQRTGNDVRITPSRDGLFIVQGDVRSLAQSGALWREIPDA</sequence>
<evidence type="ECO:0000256" key="1">
    <source>
        <dbReference type="ARBA" id="ARBA00000900"/>
    </source>
</evidence>
<gene>
    <name evidence="14" type="ORF">LZC95_13930</name>
</gene>
<keyword evidence="7" id="KW-0863">Zinc-finger</keyword>
<evidence type="ECO:0000313" key="14">
    <source>
        <dbReference type="EMBL" id="WXA97927.1"/>
    </source>
</evidence>
<name>A0ABZ2KK09_9BACT</name>
<evidence type="ECO:0000256" key="3">
    <source>
        <dbReference type="ARBA" id="ARBA00012483"/>
    </source>
</evidence>
<dbReference type="Pfam" id="PF12483">
    <property type="entry name" value="GIDE"/>
    <property type="match status" value="1"/>
</dbReference>
<evidence type="ECO:0000256" key="8">
    <source>
        <dbReference type="ARBA" id="ARBA00022786"/>
    </source>
</evidence>
<evidence type="ECO:0000256" key="10">
    <source>
        <dbReference type="ARBA" id="ARBA00022989"/>
    </source>
</evidence>
<proteinExistence type="predicted"/>
<keyword evidence="6" id="KW-0479">Metal-binding</keyword>
<evidence type="ECO:0000313" key="15">
    <source>
        <dbReference type="Proteomes" id="UP001379533"/>
    </source>
</evidence>
<keyword evidence="4" id="KW-0808">Transferase</keyword>
<evidence type="ECO:0000256" key="2">
    <source>
        <dbReference type="ARBA" id="ARBA00004141"/>
    </source>
</evidence>
<evidence type="ECO:0000256" key="11">
    <source>
        <dbReference type="ARBA" id="ARBA00023136"/>
    </source>
</evidence>
<feature type="transmembrane region" description="Helical" evidence="12">
    <location>
        <begin position="12"/>
        <end position="32"/>
    </location>
</feature>
<dbReference type="Proteomes" id="UP001379533">
    <property type="component" value="Chromosome"/>
</dbReference>
<protein>
    <recommendedName>
        <fullName evidence="3">RING-type E3 ubiquitin transferase</fullName>
        <ecNumber evidence="3">2.3.2.27</ecNumber>
    </recommendedName>
</protein>
<evidence type="ECO:0000256" key="12">
    <source>
        <dbReference type="SAM" id="Phobius"/>
    </source>
</evidence>
<keyword evidence="10 12" id="KW-1133">Transmembrane helix</keyword>
<dbReference type="EMBL" id="CP089982">
    <property type="protein sequence ID" value="WXA97927.1"/>
    <property type="molecule type" value="Genomic_DNA"/>
</dbReference>
<evidence type="ECO:0000256" key="9">
    <source>
        <dbReference type="ARBA" id="ARBA00022833"/>
    </source>
</evidence>
<dbReference type="EC" id="2.3.2.27" evidence="3"/>